<protein>
    <recommendedName>
        <fullName evidence="1">Hemerythrin-like domain-containing protein</fullName>
    </recommendedName>
</protein>
<accession>A0A0F7ZVQ0</accession>
<evidence type="ECO:0000313" key="2">
    <source>
        <dbReference type="EMBL" id="KJZ76998.1"/>
    </source>
</evidence>
<sequence length="294" mass="32662">MSFISVITAVVFGGGFLLRKSPLMYDAQPPTSQWADGPMKLVPTPQFQTGKDDILTTSTTHMALLHNSLIRGYNSICLQAPHVRDDDKADFLGYTKTWLRFIKSHHDDEEEVLFPELRSMLADQTVWQDVPGEHDALVHELDKLDGYLNSLSNATALTPQALLDIMEGMRSPIEYHLHHEVSVMADMATHANAPVRNSFEGALGSRNLKAWGKKTVSKAGITDVVPFFLLNADRTAEKGMWSNWPPMPRPIRWAMVNLVGAIHGGRWRFASCDANGQPRQLYALGGGSRAKAEL</sequence>
<dbReference type="InterPro" id="IPR053206">
    <property type="entry name" value="Dimeric_xanthone_biosynth"/>
</dbReference>
<evidence type="ECO:0000313" key="3">
    <source>
        <dbReference type="Proteomes" id="UP000054481"/>
    </source>
</evidence>
<dbReference type="EMBL" id="KQ030508">
    <property type="protein sequence ID" value="KJZ76998.1"/>
    <property type="molecule type" value="Genomic_DNA"/>
</dbReference>
<reference evidence="2 3" key="1">
    <citation type="journal article" date="2014" name="Genome Biol. Evol.">
        <title>Comparative genomics and transcriptomics analyses reveal divergent lifestyle features of nematode endoparasitic fungus Hirsutella minnesotensis.</title>
        <authorList>
            <person name="Lai Y."/>
            <person name="Liu K."/>
            <person name="Zhang X."/>
            <person name="Zhang X."/>
            <person name="Li K."/>
            <person name="Wang N."/>
            <person name="Shu C."/>
            <person name="Wu Y."/>
            <person name="Wang C."/>
            <person name="Bushley K.E."/>
            <person name="Xiang M."/>
            <person name="Liu X."/>
        </authorList>
    </citation>
    <scope>NUCLEOTIDE SEQUENCE [LARGE SCALE GENOMIC DNA]</scope>
    <source>
        <strain evidence="2 3">3608</strain>
    </source>
</reference>
<gene>
    <name evidence="2" type="ORF">HIM_03319</name>
</gene>
<dbReference type="PANTHER" id="PTHR38048:SF2">
    <property type="entry name" value="HEMERYTHRIN-LIKE DOMAIN-CONTAINING PROTEIN"/>
    <property type="match status" value="1"/>
</dbReference>
<proteinExistence type="predicted"/>
<dbReference type="Proteomes" id="UP000054481">
    <property type="component" value="Unassembled WGS sequence"/>
</dbReference>
<keyword evidence="3" id="KW-1185">Reference proteome</keyword>
<dbReference type="InterPro" id="IPR012312">
    <property type="entry name" value="Hemerythrin-like"/>
</dbReference>
<dbReference type="PANTHER" id="PTHR38048">
    <property type="entry name" value="EXPRESSED PROTEIN"/>
    <property type="match status" value="1"/>
</dbReference>
<dbReference type="Pfam" id="PF01814">
    <property type="entry name" value="Hemerythrin"/>
    <property type="match status" value="1"/>
</dbReference>
<name>A0A0F7ZVQ0_9HYPO</name>
<organism evidence="2 3">
    <name type="scientific">Hirsutella minnesotensis 3608</name>
    <dbReference type="NCBI Taxonomy" id="1043627"/>
    <lineage>
        <taxon>Eukaryota</taxon>
        <taxon>Fungi</taxon>
        <taxon>Dikarya</taxon>
        <taxon>Ascomycota</taxon>
        <taxon>Pezizomycotina</taxon>
        <taxon>Sordariomycetes</taxon>
        <taxon>Hypocreomycetidae</taxon>
        <taxon>Hypocreales</taxon>
        <taxon>Ophiocordycipitaceae</taxon>
        <taxon>Hirsutella</taxon>
    </lineage>
</organism>
<dbReference type="AlphaFoldDB" id="A0A0F7ZVQ0"/>
<feature type="domain" description="Hemerythrin-like" evidence="1">
    <location>
        <begin position="62"/>
        <end position="187"/>
    </location>
</feature>
<dbReference type="OrthoDB" id="58416at2759"/>
<dbReference type="CDD" id="cd12108">
    <property type="entry name" value="Hr-like"/>
    <property type="match status" value="1"/>
</dbReference>
<dbReference type="Gene3D" id="1.20.120.520">
    <property type="entry name" value="nmb1532 protein domain like"/>
    <property type="match status" value="1"/>
</dbReference>
<evidence type="ECO:0000259" key="1">
    <source>
        <dbReference type="Pfam" id="PF01814"/>
    </source>
</evidence>